<dbReference type="KEGG" id="vg:55009861"/>
<evidence type="ECO:0000313" key="2">
    <source>
        <dbReference type="Proteomes" id="UP000287372"/>
    </source>
</evidence>
<name>A0A3S9U8S3_9CAUD</name>
<evidence type="ECO:0000313" key="1">
    <source>
        <dbReference type="EMBL" id="AZS06722.1"/>
    </source>
</evidence>
<gene>
    <name evidence="1" type="primary">83</name>
    <name evidence="1" type="ORF">SEA_HIYAA_83</name>
</gene>
<keyword evidence="2" id="KW-1185">Reference proteome</keyword>
<organism evidence="1 2">
    <name type="scientific">Streptomyces phage Hiyaa</name>
    <dbReference type="NCBI Taxonomy" id="2499072"/>
    <lineage>
        <taxon>Viruses</taxon>
        <taxon>Duplodnaviria</taxon>
        <taxon>Heunggongvirae</taxon>
        <taxon>Uroviricota</taxon>
        <taxon>Caudoviricetes</taxon>
        <taxon>Hiyaavirus</taxon>
        <taxon>Hiyaavirus hiyaa</taxon>
    </lineage>
</organism>
<proteinExistence type="predicted"/>
<accession>A0A3S9U8S3</accession>
<sequence>MDDATRHRYYVESTYALGMLATDPVGLLTERGIKGQRSNRDDCIVRMLNAEVPPPEGYRWLSNKDHVRLQLTADLESVLIVFTPDPLRDFGEKFDKGRYPELLDEELA</sequence>
<dbReference type="GeneID" id="55009861"/>
<dbReference type="RefSeq" id="YP_009818518.1">
    <property type="nucleotide sequence ID" value="NC_048139.1"/>
</dbReference>
<dbReference type="EMBL" id="MK279841">
    <property type="protein sequence ID" value="AZS06722.1"/>
    <property type="molecule type" value="Genomic_DNA"/>
</dbReference>
<protein>
    <submittedName>
        <fullName evidence="1">Uncharacterized protein</fullName>
    </submittedName>
</protein>
<reference evidence="1 2" key="1">
    <citation type="submission" date="2018-12" db="EMBL/GenBank/DDBJ databases">
        <authorList>
            <person name="Lieu J.K."/>
            <person name="Tian C.Z."/>
            <person name="Hsaio W.J."/>
            <person name="Shaffer C.D."/>
            <person name="Weston-Hafer K.A."/>
            <person name="Russell D.A."/>
            <person name="Pope W.H."/>
            <person name="Jacobs-Sera D."/>
            <person name="Hendrix R.W."/>
            <person name="Hatfull G.F."/>
        </authorList>
    </citation>
    <scope>NUCLEOTIDE SEQUENCE [LARGE SCALE GENOMIC DNA]</scope>
</reference>
<dbReference type="Proteomes" id="UP000287372">
    <property type="component" value="Segment"/>
</dbReference>